<evidence type="ECO:0000313" key="3">
    <source>
        <dbReference type="EMBL" id="NCS91314.1"/>
    </source>
</evidence>
<gene>
    <name evidence="3" type="ORF">GW779_02685</name>
    <name evidence="2" type="ORF">GW910_05650</name>
</gene>
<comment type="caution">
    <text evidence="2">The sequence shown here is derived from an EMBL/GenBank/DDBJ whole genome shotgun (WGS) entry which is preliminary data.</text>
</comment>
<dbReference type="SUPFAM" id="SSF52540">
    <property type="entry name" value="P-loop containing nucleoside triphosphate hydrolases"/>
    <property type="match status" value="1"/>
</dbReference>
<protein>
    <submittedName>
        <fullName evidence="2">AAA family ATPase</fullName>
    </submittedName>
</protein>
<dbReference type="InterPro" id="IPR027417">
    <property type="entry name" value="P-loop_NTPase"/>
</dbReference>
<dbReference type="InterPro" id="IPR014433">
    <property type="entry name" value="CooC"/>
</dbReference>
<dbReference type="EMBL" id="JAACVF010000154">
    <property type="protein sequence ID" value="NCN65524.1"/>
    <property type="molecule type" value="Genomic_DNA"/>
</dbReference>
<name>A0A8J7YSV8_9ARCH</name>
<dbReference type="Gene3D" id="3.40.50.300">
    <property type="entry name" value="P-loop containing nucleotide triphosphate hydrolases"/>
    <property type="match status" value="1"/>
</dbReference>
<sequence length="261" mass="29375">MLIVITGKGGVGKTMVSALLVKAITKLKENKDIEGEILAVDADPASNFASALGIKAMGSVGDIREDMRKKMDNGTFPQMDKEMYFDGKVFEITAECCIRNINFEFIEMGRPEGYECYCALNDMLKKILKKMENAYKFIVVDCEAGLEHISRRTTTKADIMFIVTDTSNAGFRTVGKIRDMAERFGVKKEGIFLVLNKFNENLDNENLKEKIKISKIPEICRIPYEEEIAEFNLTGKPLTEISEDSKAYIAILEITRKIGHL</sequence>
<dbReference type="AlphaFoldDB" id="A0A8J7YSV8"/>
<dbReference type="GO" id="GO:0016887">
    <property type="term" value="F:ATP hydrolysis activity"/>
    <property type="evidence" value="ECO:0007669"/>
    <property type="project" value="TreeGrafter"/>
</dbReference>
<dbReference type="PANTHER" id="PTHR43384:SF7">
    <property type="entry name" value="CARBON-MONOXIDE DEHYDROGENASE ACCESSORY PROTEIN"/>
    <property type="match status" value="1"/>
</dbReference>
<dbReference type="GO" id="GO:0009898">
    <property type="term" value="C:cytoplasmic side of plasma membrane"/>
    <property type="evidence" value="ECO:0007669"/>
    <property type="project" value="TreeGrafter"/>
</dbReference>
<evidence type="ECO:0000313" key="2">
    <source>
        <dbReference type="EMBL" id="NCN65524.1"/>
    </source>
</evidence>
<dbReference type="PANTHER" id="PTHR43384">
    <property type="entry name" value="SEPTUM SITE-DETERMINING PROTEIN MIND HOMOLOG, CHLOROPLASTIC-RELATED"/>
    <property type="match status" value="1"/>
</dbReference>
<dbReference type="EMBL" id="JAACQH010000048">
    <property type="protein sequence ID" value="NCS91314.1"/>
    <property type="molecule type" value="Genomic_DNA"/>
</dbReference>
<accession>A0A8J7YSV8</accession>
<dbReference type="Proteomes" id="UP000738826">
    <property type="component" value="Unassembled WGS sequence"/>
</dbReference>
<dbReference type="GO" id="GO:0051782">
    <property type="term" value="P:negative regulation of cell division"/>
    <property type="evidence" value="ECO:0007669"/>
    <property type="project" value="TreeGrafter"/>
</dbReference>
<feature type="domain" description="CobQ/CobB/MinD/ParA nucleotide binding" evidence="1">
    <location>
        <begin position="3"/>
        <end position="238"/>
    </location>
</feature>
<dbReference type="Proteomes" id="UP000768163">
    <property type="component" value="Unassembled WGS sequence"/>
</dbReference>
<reference evidence="2" key="1">
    <citation type="submission" date="2019-11" db="EMBL/GenBank/DDBJ databases">
        <title>Lipid analysis of CO2-rich subsurface aquifers suggests an autotrophy-based deep biosphere with lysolipids enriched in CPR bacteria.</title>
        <authorList>
            <person name="Probst A.J."/>
            <person name="Elling F.J."/>
            <person name="Castelle C.J."/>
            <person name="Zhu Q."/>
            <person name="Elvert M."/>
            <person name="Birarda G."/>
            <person name="Holman H.-Y."/>
            <person name="Lane K.R."/>
            <person name="Ladd B."/>
            <person name="Ryan M.C."/>
            <person name="Woyke T."/>
            <person name="Hinrichs K.-U."/>
            <person name="Banfield J.F."/>
        </authorList>
    </citation>
    <scope>NUCLEOTIDE SEQUENCE</scope>
    <source>
        <strain evidence="2">CG_2015-01_33_1645</strain>
        <strain evidence="3">CG_2015-04_33_537</strain>
    </source>
</reference>
<proteinExistence type="predicted"/>
<dbReference type="PIRSF" id="PIRSF005647">
    <property type="entry name" value="CooC"/>
    <property type="match status" value="1"/>
</dbReference>
<dbReference type="Pfam" id="PF01656">
    <property type="entry name" value="CbiA"/>
    <property type="match status" value="1"/>
</dbReference>
<dbReference type="GO" id="GO:0005829">
    <property type="term" value="C:cytosol"/>
    <property type="evidence" value="ECO:0007669"/>
    <property type="project" value="TreeGrafter"/>
</dbReference>
<dbReference type="InterPro" id="IPR050625">
    <property type="entry name" value="ParA/MinD_ATPase"/>
</dbReference>
<evidence type="ECO:0000259" key="1">
    <source>
        <dbReference type="Pfam" id="PF01656"/>
    </source>
</evidence>
<dbReference type="InterPro" id="IPR002586">
    <property type="entry name" value="CobQ/CobB/MinD/ParA_Nub-bd_dom"/>
</dbReference>
<organism evidence="2 4">
    <name type="scientific">Candidatus Altarchaeum hamiconexum</name>
    <dbReference type="NCBI Taxonomy" id="1803513"/>
    <lineage>
        <taxon>Archaea</taxon>
        <taxon>Candidatus Altarchaeota</taxon>
        <taxon>Candidatus Altiarchaeia</taxon>
        <taxon>Candidatus Altarchaeales</taxon>
        <taxon>Candidatus Altarchaeaceae</taxon>
        <taxon>Candidatus Altarchaeum</taxon>
    </lineage>
</organism>
<dbReference type="GO" id="GO:0005524">
    <property type="term" value="F:ATP binding"/>
    <property type="evidence" value="ECO:0007669"/>
    <property type="project" value="TreeGrafter"/>
</dbReference>
<evidence type="ECO:0000313" key="4">
    <source>
        <dbReference type="Proteomes" id="UP000768163"/>
    </source>
</evidence>